<gene>
    <name evidence="4" type="ORF">IZO911_LOCUS10129</name>
</gene>
<keyword evidence="2" id="KW-1133">Transmembrane helix</keyword>
<dbReference type="Proteomes" id="UP000663860">
    <property type="component" value="Unassembled WGS sequence"/>
</dbReference>
<reference evidence="4" key="1">
    <citation type="submission" date="2021-02" db="EMBL/GenBank/DDBJ databases">
        <authorList>
            <person name="Nowell W R."/>
        </authorList>
    </citation>
    <scope>NUCLEOTIDE SEQUENCE</scope>
</reference>
<evidence type="ECO:0000259" key="3">
    <source>
        <dbReference type="Pfam" id="PF13676"/>
    </source>
</evidence>
<dbReference type="SUPFAM" id="SSF81321">
    <property type="entry name" value="Family A G protein-coupled receptor-like"/>
    <property type="match status" value="1"/>
</dbReference>
<evidence type="ECO:0000256" key="2">
    <source>
        <dbReference type="SAM" id="Phobius"/>
    </source>
</evidence>
<feature type="transmembrane region" description="Helical" evidence="2">
    <location>
        <begin position="12"/>
        <end position="34"/>
    </location>
</feature>
<dbReference type="SUPFAM" id="SSF52200">
    <property type="entry name" value="Toll/Interleukin receptor TIR domain"/>
    <property type="match status" value="1"/>
</dbReference>
<sequence>MRQTCTIKLTRCFTLGAGLIWFLHSIIYGLFLNINPSLGCIITNPTMTLYSSCFFYPVLYGPLPILIASLSSLFAFNNVRRIVRRQVPIVRRRLDQQMTAMVLMRVVFFVIFTLPYAIYRIYSINIPNPQSNVLQYAIRQLLQAFFTSWTGVNFAVTFYIFAASSARFRRQVKYLIRKYWRQWKNCSFYAAQNQVGPINTVSGAGDLWESIANGMEQSNVILCLLSEQYFQSKSCRQEFIYAVDSLKRTIVPVLIENFDPKGWLGIRMTGMKYIRFRDIDQLEKNKKTELLNTIRLSVSSSKMTIRQNAVPSSQHHSVPLVVNDVATSNSSSQPLLDDDTSNGNDVNSWFLSHRISPEIRKLFNFETREEMFDYAQLLIEDREKQMNIYAKIYSQRNHGNEMPPHEFLRFANALEKQLNDNTLSTTSSVLDSSKSTRSTTCTIS</sequence>
<dbReference type="InterPro" id="IPR035897">
    <property type="entry name" value="Toll_tir_struct_dom_sf"/>
</dbReference>
<dbReference type="Gene3D" id="3.40.50.10140">
    <property type="entry name" value="Toll/interleukin-1 receptor homology (TIR) domain"/>
    <property type="match status" value="1"/>
</dbReference>
<keyword evidence="2" id="KW-0812">Transmembrane</keyword>
<feature type="transmembrane region" description="Helical" evidence="2">
    <location>
        <begin position="54"/>
        <end position="79"/>
    </location>
</feature>
<evidence type="ECO:0000313" key="4">
    <source>
        <dbReference type="EMBL" id="CAF0861065.1"/>
    </source>
</evidence>
<evidence type="ECO:0000313" key="5">
    <source>
        <dbReference type="Proteomes" id="UP000663860"/>
    </source>
</evidence>
<feature type="domain" description="TIR" evidence="3">
    <location>
        <begin position="204"/>
        <end position="281"/>
    </location>
</feature>
<comment type="caution">
    <text evidence="4">The sequence shown here is derived from an EMBL/GenBank/DDBJ whole genome shotgun (WGS) entry which is preliminary data.</text>
</comment>
<dbReference type="Gene3D" id="1.20.1070.10">
    <property type="entry name" value="Rhodopsin 7-helix transmembrane proteins"/>
    <property type="match status" value="1"/>
</dbReference>
<keyword evidence="2" id="KW-0472">Membrane</keyword>
<feature type="region of interest" description="Disordered" evidence="1">
    <location>
        <begin position="425"/>
        <end position="444"/>
    </location>
</feature>
<name>A0A813X7W7_9BILA</name>
<dbReference type="AlphaFoldDB" id="A0A813X7W7"/>
<organism evidence="4 5">
    <name type="scientific">Adineta steineri</name>
    <dbReference type="NCBI Taxonomy" id="433720"/>
    <lineage>
        <taxon>Eukaryota</taxon>
        <taxon>Metazoa</taxon>
        <taxon>Spiralia</taxon>
        <taxon>Gnathifera</taxon>
        <taxon>Rotifera</taxon>
        <taxon>Eurotatoria</taxon>
        <taxon>Bdelloidea</taxon>
        <taxon>Adinetida</taxon>
        <taxon>Adinetidae</taxon>
        <taxon>Adineta</taxon>
    </lineage>
</organism>
<evidence type="ECO:0000256" key="1">
    <source>
        <dbReference type="SAM" id="MobiDB-lite"/>
    </source>
</evidence>
<dbReference type="Pfam" id="PF13676">
    <property type="entry name" value="TIR_2"/>
    <property type="match status" value="1"/>
</dbReference>
<dbReference type="InterPro" id="IPR000157">
    <property type="entry name" value="TIR_dom"/>
</dbReference>
<dbReference type="PANTHER" id="PTHR46270">
    <property type="entry name" value="ARMADILLO-TYPE FOLD-RELATED"/>
    <property type="match status" value="1"/>
</dbReference>
<dbReference type="GO" id="GO:0007165">
    <property type="term" value="P:signal transduction"/>
    <property type="evidence" value="ECO:0007669"/>
    <property type="project" value="InterPro"/>
</dbReference>
<proteinExistence type="predicted"/>
<feature type="transmembrane region" description="Helical" evidence="2">
    <location>
        <begin position="142"/>
        <end position="163"/>
    </location>
</feature>
<dbReference type="EMBL" id="CAJNOE010000073">
    <property type="protein sequence ID" value="CAF0861065.1"/>
    <property type="molecule type" value="Genomic_DNA"/>
</dbReference>
<dbReference type="PANTHER" id="PTHR46270:SF2">
    <property type="entry name" value="TIR DOMAIN-CONTAINING PROTEIN"/>
    <property type="match status" value="1"/>
</dbReference>
<feature type="transmembrane region" description="Helical" evidence="2">
    <location>
        <begin position="100"/>
        <end position="122"/>
    </location>
</feature>
<accession>A0A813X7W7</accession>
<protein>
    <recommendedName>
        <fullName evidence="3">TIR domain-containing protein</fullName>
    </recommendedName>
</protein>